<accession>W9R7F4</accession>
<dbReference type="Proteomes" id="UP000030645">
    <property type="component" value="Unassembled WGS sequence"/>
</dbReference>
<gene>
    <name evidence="1" type="ORF">L484_016024</name>
</gene>
<sequence>MSVFLLLAPRCGSFLGPEFDGDIPLAFGSGPRNSGLDFPVMDLVGEGCVLLVWSRGWVFGKAIVGGSRRYNYGTPSMTISAPYRLLLPSPLGAQCAVALKLVGLLVEGFYVQ</sequence>
<proteinExistence type="predicted"/>
<dbReference type="EMBL" id="KE344398">
    <property type="protein sequence ID" value="EXB60670.1"/>
    <property type="molecule type" value="Genomic_DNA"/>
</dbReference>
<dbReference type="AlphaFoldDB" id="W9R7F4"/>
<keyword evidence="2" id="KW-1185">Reference proteome</keyword>
<protein>
    <submittedName>
        <fullName evidence="1">Uncharacterized protein</fullName>
    </submittedName>
</protein>
<name>W9R7F4_9ROSA</name>
<reference evidence="2" key="1">
    <citation type="submission" date="2013-01" db="EMBL/GenBank/DDBJ databases">
        <title>Draft Genome Sequence of a Mulberry Tree, Morus notabilis C.K. Schneid.</title>
        <authorList>
            <person name="He N."/>
            <person name="Zhao S."/>
        </authorList>
    </citation>
    <scope>NUCLEOTIDE SEQUENCE</scope>
</reference>
<evidence type="ECO:0000313" key="1">
    <source>
        <dbReference type="EMBL" id="EXB60670.1"/>
    </source>
</evidence>
<evidence type="ECO:0000313" key="2">
    <source>
        <dbReference type="Proteomes" id="UP000030645"/>
    </source>
</evidence>
<organism evidence="1 2">
    <name type="scientific">Morus notabilis</name>
    <dbReference type="NCBI Taxonomy" id="981085"/>
    <lineage>
        <taxon>Eukaryota</taxon>
        <taxon>Viridiplantae</taxon>
        <taxon>Streptophyta</taxon>
        <taxon>Embryophyta</taxon>
        <taxon>Tracheophyta</taxon>
        <taxon>Spermatophyta</taxon>
        <taxon>Magnoliopsida</taxon>
        <taxon>eudicotyledons</taxon>
        <taxon>Gunneridae</taxon>
        <taxon>Pentapetalae</taxon>
        <taxon>rosids</taxon>
        <taxon>fabids</taxon>
        <taxon>Rosales</taxon>
        <taxon>Moraceae</taxon>
        <taxon>Moreae</taxon>
        <taxon>Morus</taxon>
    </lineage>
</organism>